<sequence>MTDRHELELPNGGCLVSDLNLITASRLYDFRYSSDRNFDNVNASRMSGEPTFIEIINGFRVDLHMHNVGAAVLNGQLVRIALRYRYRSEFYGVLHCVTCCGVRRH</sequence>
<reference evidence="1 2" key="1">
    <citation type="submission" date="2018-11" db="EMBL/GenBank/DDBJ databases">
        <authorList>
            <consortium name="Pathogen Informatics"/>
        </authorList>
    </citation>
    <scope>NUCLEOTIDE SEQUENCE [LARGE SCALE GENOMIC DNA]</scope>
</reference>
<proteinExistence type="predicted"/>
<name>A0A3P7NKE9_CYLGO</name>
<evidence type="ECO:0000313" key="1">
    <source>
        <dbReference type="EMBL" id="VDN37553.1"/>
    </source>
</evidence>
<dbReference type="Proteomes" id="UP000271889">
    <property type="component" value="Unassembled WGS sequence"/>
</dbReference>
<gene>
    <name evidence="1" type="ORF">CGOC_LOCUS13501</name>
</gene>
<evidence type="ECO:0000313" key="2">
    <source>
        <dbReference type="Proteomes" id="UP000271889"/>
    </source>
</evidence>
<keyword evidence="2" id="KW-1185">Reference proteome</keyword>
<dbReference type="EMBL" id="UYRV01132020">
    <property type="protein sequence ID" value="VDN37553.1"/>
    <property type="molecule type" value="Genomic_DNA"/>
</dbReference>
<dbReference type="AlphaFoldDB" id="A0A3P7NKE9"/>
<accession>A0A3P7NKE9</accession>
<organism evidence="1 2">
    <name type="scientific">Cylicostephanus goldi</name>
    <name type="common">Nematode worm</name>
    <dbReference type="NCBI Taxonomy" id="71465"/>
    <lineage>
        <taxon>Eukaryota</taxon>
        <taxon>Metazoa</taxon>
        <taxon>Ecdysozoa</taxon>
        <taxon>Nematoda</taxon>
        <taxon>Chromadorea</taxon>
        <taxon>Rhabditida</taxon>
        <taxon>Rhabditina</taxon>
        <taxon>Rhabditomorpha</taxon>
        <taxon>Strongyloidea</taxon>
        <taxon>Strongylidae</taxon>
        <taxon>Cylicostephanus</taxon>
    </lineage>
</organism>
<protein>
    <submittedName>
        <fullName evidence="1">Uncharacterized protein</fullName>
    </submittedName>
</protein>